<dbReference type="SMART" id="SM00333">
    <property type="entry name" value="TUDOR"/>
    <property type="match status" value="8"/>
</dbReference>
<keyword evidence="11" id="KW-1185">Reference proteome</keyword>
<feature type="compositionally biased region" description="Polar residues" evidence="6">
    <location>
        <begin position="502"/>
        <end position="527"/>
    </location>
</feature>
<accession>A0A6J8DKH7</accession>
<dbReference type="PANTHER" id="PTHR22948:SF15">
    <property type="entry name" value="TUDOR DOMAIN-CONTAINING PROTEIN 6"/>
    <property type="match status" value="1"/>
</dbReference>
<reference evidence="10 11" key="1">
    <citation type="submission" date="2020-06" db="EMBL/GenBank/DDBJ databases">
        <authorList>
            <person name="Li R."/>
            <person name="Bekaert M."/>
        </authorList>
    </citation>
    <scope>NUCLEOTIDE SEQUENCE [LARGE SCALE GENOMIC DNA]</scope>
    <source>
        <strain evidence="11">wild</strain>
    </source>
</reference>
<evidence type="ECO:0000259" key="9">
    <source>
        <dbReference type="PROSITE" id="PS50865"/>
    </source>
</evidence>
<feature type="domain" description="MYND-type" evidence="9">
    <location>
        <begin position="408"/>
        <end position="443"/>
    </location>
</feature>
<dbReference type="Pfam" id="PF01753">
    <property type="entry name" value="zf-MYND"/>
    <property type="match status" value="1"/>
</dbReference>
<dbReference type="PROSITE" id="PS50304">
    <property type="entry name" value="TUDOR"/>
    <property type="match status" value="8"/>
</dbReference>
<dbReference type="InterPro" id="IPR035437">
    <property type="entry name" value="SNase_OB-fold_sf"/>
</dbReference>
<dbReference type="PANTHER" id="PTHR22948">
    <property type="entry name" value="TUDOR DOMAIN CONTAINING PROTEIN"/>
    <property type="match status" value="1"/>
</dbReference>
<dbReference type="GO" id="GO:0008270">
    <property type="term" value="F:zinc ion binding"/>
    <property type="evidence" value="ECO:0007669"/>
    <property type="project" value="UniProtKB-KW"/>
</dbReference>
<dbReference type="Gene3D" id="3.30.70.330">
    <property type="match status" value="1"/>
</dbReference>
<feature type="compositionally biased region" description="Basic and acidic residues" evidence="6">
    <location>
        <begin position="117"/>
        <end position="129"/>
    </location>
</feature>
<evidence type="ECO:0000313" key="10">
    <source>
        <dbReference type="EMBL" id="CAC5408616.1"/>
    </source>
</evidence>
<evidence type="ECO:0000256" key="3">
    <source>
        <dbReference type="ARBA" id="ARBA00022833"/>
    </source>
</evidence>
<feature type="domain" description="Tudor" evidence="8">
    <location>
        <begin position="1438"/>
        <end position="1496"/>
    </location>
</feature>
<feature type="compositionally biased region" description="Gly residues" evidence="6">
    <location>
        <begin position="285"/>
        <end position="301"/>
    </location>
</feature>
<keyword evidence="3" id="KW-0862">Zinc</keyword>
<feature type="region of interest" description="Disordered" evidence="6">
    <location>
        <begin position="169"/>
        <end position="188"/>
    </location>
</feature>
<dbReference type="GO" id="GO:0003723">
    <property type="term" value="F:RNA binding"/>
    <property type="evidence" value="ECO:0007669"/>
    <property type="project" value="UniProtKB-UniRule"/>
</dbReference>
<proteinExistence type="predicted"/>
<feature type="region of interest" description="Disordered" evidence="6">
    <location>
        <begin position="1947"/>
        <end position="1978"/>
    </location>
</feature>
<dbReference type="InterPro" id="IPR002893">
    <property type="entry name" value="Znf_MYND"/>
</dbReference>
<feature type="region of interest" description="Disordered" evidence="6">
    <location>
        <begin position="1"/>
        <end position="29"/>
    </location>
</feature>
<feature type="region of interest" description="Disordered" evidence="6">
    <location>
        <begin position="480"/>
        <end position="554"/>
    </location>
</feature>
<feature type="domain" description="Tudor" evidence="8">
    <location>
        <begin position="614"/>
        <end position="672"/>
    </location>
</feature>
<evidence type="ECO:0000256" key="2">
    <source>
        <dbReference type="ARBA" id="ARBA00022771"/>
    </source>
</evidence>
<keyword evidence="1" id="KW-0479">Metal-binding</keyword>
<dbReference type="Pfam" id="PF00076">
    <property type="entry name" value="RRM_1"/>
    <property type="match status" value="1"/>
</dbReference>
<dbReference type="PROSITE" id="PS50102">
    <property type="entry name" value="RRM"/>
    <property type="match status" value="1"/>
</dbReference>
<feature type="domain" description="Tudor" evidence="8">
    <location>
        <begin position="2053"/>
        <end position="2112"/>
    </location>
</feature>
<dbReference type="CDD" id="cd00590">
    <property type="entry name" value="RRM_SF"/>
    <property type="match status" value="1"/>
</dbReference>
<keyword evidence="5" id="KW-0694">RNA-binding</keyword>
<feature type="domain" description="Tudor" evidence="8">
    <location>
        <begin position="1230"/>
        <end position="1288"/>
    </location>
</feature>
<protein>
    <submittedName>
        <fullName evidence="10">TDRD1_4_6_7</fullName>
    </submittedName>
</protein>
<feature type="domain" description="Tudor" evidence="8">
    <location>
        <begin position="1831"/>
        <end position="1889"/>
    </location>
</feature>
<feature type="compositionally biased region" description="Basic and acidic residues" evidence="6">
    <location>
        <begin position="148"/>
        <end position="158"/>
    </location>
</feature>
<evidence type="ECO:0000256" key="5">
    <source>
        <dbReference type="PROSITE-ProRule" id="PRU00176"/>
    </source>
</evidence>
<keyword evidence="2 4" id="KW-0863">Zinc-finger</keyword>
<dbReference type="InterPro" id="IPR014002">
    <property type="entry name" value="Agenet_dom_plant"/>
</dbReference>
<dbReference type="EMBL" id="CACVKT020007575">
    <property type="protein sequence ID" value="CAC5408616.1"/>
    <property type="molecule type" value="Genomic_DNA"/>
</dbReference>
<evidence type="ECO:0000256" key="4">
    <source>
        <dbReference type="PROSITE-ProRule" id="PRU00134"/>
    </source>
</evidence>
<dbReference type="SMART" id="SM00360">
    <property type="entry name" value="RRM"/>
    <property type="match status" value="1"/>
</dbReference>
<dbReference type="PROSITE" id="PS50865">
    <property type="entry name" value="ZF_MYND_2"/>
    <property type="match status" value="1"/>
</dbReference>
<name>A0A6J8DKH7_MYTCO</name>
<dbReference type="InterPro" id="IPR050621">
    <property type="entry name" value="Tudor_domain_containing"/>
</dbReference>
<feature type="compositionally biased region" description="Basic and acidic residues" evidence="6">
    <location>
        <begin position="1"/>
        <end position="18"/>
    </location>
</feature>
<dbReference type="InterPro" id="IPR000504">
    <property type="entry name" value="RRM_dom"/>
</dbReference>
<feature type="region of interest" description="Disordered" evidence="6">
    <location>
        <begin position="252"/>
        <end position="301"/>
    </location>
</feature>
<feature type="domain" description="RRM" evidence="7">
    <location>
        <begin position="37"/>
        <end position="115"/>
    </location>
</feature>
<gene>
    <name evidence="10" type="ORF">MCOR_41991</name>
</gene>
<evidence type="ECO:0000256" key="6">
    <source>
        <dbReference type="SAM" id="MobiDB-lite"/>
    </source>
</evidence>
<dbReference type="Gene3D" id="2.30.30.140">
    <property type="match status" value="8"/>
</dbReference>
<dbReference type="InterPro" id="IPR035979">
    <property type="entry name" value="RBD_domain_sf"/>
</dbReference>
<dbReference type="InterPro" id="IPR012677">
    <property type="entry name" value="Nucleotide-bd_a/b_plait_sf"/>
</dbReference>
<dbReference type="Gene3D" id="6.10.140.2220">
    <property type="match status" value="1"/>
</dbReference>
<dbReference type="Pfam" id="PF00567">
    <property type="entry name" value="TUDOR"/>
    <property type="match status" value="8"/>
</dbReference>
<dbReference type="SMART" id="SM00743">
    <property type="entry name" value="Agenet"/>
    <property type="match status" value="3"/>
</dbReference>
<feature type="domain" description="Tudor" evidence="8">
    <location>
        <begin position="832"/>
        <end position="889"/>
    </location>
</feature>
<feature type="domain" description="Tudor" evidence="8">
    <location>
        <begin position="1031"/>
        <end position="1089"/>
    </location>
</feature>
<dbReference type="SUPFAM" id="SSF54928">
    <property type="entry name" value="RNA-binding domain, RBD"/>
    <property type="match status" value="1"/>
</dbReference>
<feature type="region of interest" description="Disordered" evidence="6">
    <location>
        <begin position="117"/>
        <end position="159"/>
    </location>
</feature>
<dbReference type="Proteomes" id="UP000507470">
    <property type="component" value="Unassembled WGS sequence"/>
</dbReference>
<evidence type="ECO:0000256" key="1">
    <source>
        <dbReference type="ARBA" id="ARBA00022723"/>
    </source>
</evidence>
<dbReference type="FunFam" id="2.30.30.140:FF:000018">
    <property type="entry name" value="Serine/threonine-protein kinase 31"/>
    <property type="match status" value="5"/>
</dbReference>
<dbReference type="SUPFAM" id="SSF144232">
    <property type="entry name" value="HIT/MYND zinc finger-like"/>
    <property type="match status" value="1"/>
</dbReference>
<dbReference type="InterPro" id="IPR002999">
    <property type="entry name" value="Tudor"/>
</dbReference>
<evidence type="ECO:0000259" key="7">
    <source>
        <dbReference type="PROSITE" id="PS50102"/>
    </source>
</evidence>
<organism evidence="10 11">
    <name type="scientific">Mytilus coruscus</name>
    <name type="common">Sea mussel</name>
    <dbReference type="NCBI Taxonomy" id="42192"/>
    <lineage>
        <taxon>Eukaryota</taxon>
        <taxon>Metazoa</taxon>
        <taxon>Spiralia</taxon>
        <taxon>Lophotrochozoa</taxon>
        <taxon>Mollusca</taxon>
        <taxon>Bivalvia</taxon>
        <taxon>Autobranchia</taxon>
        <taxon>Pteriomorphia</taxon>
        <taxon>Mytilida</taxon>
        <taxon>Mytiloidea</taxon>
        <taxon>Mytilidae</taxon>
        <taxon>Mytilinae</taxon>
        <taxon>Mytilus</taxon>
    </lineage>
</organism>
<sequence>MDSWDPRRDDFDNKKFNSYDRGPGRNIQKNQDKKAGVQLYITGIPKELSDDGLSNLFSRAGNVLHAKMMVSKRTDLKSTFGFVTMSNLAEAEDAIRQLNKFELREHILKVAIAMSDEDRQRRKNEKQDQEEFLNSLPSSRMGGQSRPRGSDSDSDKGSVKSGRRIVLTNGHHGQHGAHKQMNNQGIRNDGRPGILGSYLGTHMKCGGRVTPNPSYMPVQHGPSQLSQRFNQFDGNGLMEYDGQSDCGSYAGARGRGRGASPQDFRNRNCGGYGRGMPQGDRGYGRGRNPGYGNPFGDGYGRGSRQPRYYNDGNNIDYRGFGCGQPYPDGDYYNGYEGYGGGYYEDHSYNNNNYGYTYQDNYHNTPNYGAHRKGNMDYIKRQNMHASMESLAGPRKDVKRAIKVDPRPCNVCSTTGSFQCSRCKTPYCSEECQRCDWERHKQFCQDLRKENEFASNFEDQFEISVGEEIVEQMKTKLEQSTGGTVNYKTKTDSQKSPIKQHGQKSPKSSDGGKQTMSKSPLKQQSKMSPRTGGPLSPAPRKDSPKKSPPKSEALKQDISYCTLPLNSEIEVLLADNTSPDHFAVQLHDTEILEATDELLKRMNDFYNTGGEKVQSPNIGMVYAAQFSADNNWYRARVDSITGDSVAVTYIDYGNTENLLAEKLRLLYIDMTSMKSAAIICHLDGVQAVGGSWSREAIDKFRTLVVPVIVSGVLTKVIASSVHNRIHKVKVMDNNGVDVGQTLVNDGFATMGGSMDLSHTKSEMRTPIMSSDLKKVADSLHVGSKENVLVTEKNSPVLFYGQIVQEEIITRFSTFDQELVMEMTSLREIVPYRPKCVGEIVYAKFTDGKWYRAEVLSFSGNDACCLFLDYGNKATVNFSLIQKASSLCKTVPQIGVKMKIEGLSEPQTWTKNTLDVFDDLINMDQPKLFEMEMKSINSDIVEVDFVDEKGKSASALIRQTMASEAPSSVIMTSSISKETLSVDGAKEDMMITELSIPSNRIYLQKAIQENAERIEAIRMEMTKFCKSNSNSYQPVKGELVCALFPDDGLWYRGDVLEVKGDIYRVQFVDYGNEAMVQPAGIRKILPSFVELPRQSVCCTLKSLVLSDLKENQLITFSNAAMNAIITVEAHEIRNDAYVSIFYQKGDGTSINSMLREAEVFSTAGESQEIIVASSVPVEPVPVDGSQIEVLITESLDMKHVYIQIYQEKYHQNLQALTQKLQSYCQSNNEPYMPSKGELVCAKFDDDRVWYRAEVLDISGDDYTVHFVDYGNKSFVKSSSIRKINFSLSSMSKQSICCNIVGVELKSLPEEKLLKFANMAMQGKPVKLQGLEKKDGYYDVKLYTLSGENINAMFGSVQEEVQLSSETTPQLTNATAGVIMAKSLPFFKLPLDGTKISMKLTDPGDYENMYFQTDVHGDKHTLSLLSSQIGSFCQDNPLPHKPVKGELVCALFSADSTWYRAEVLNISGDDYEHRFVDYGNCETTKCSNIRKINETLTVIPKLGVCCNLKGIDLKGLPEEMIFECLTILTSDTVQVQAVQNKENSYDIVVYTSNGENINQKFMFPSSIQEPVPEMYMALDLPMKTLPLDSSKVNMVIMDATSMDTIYLQYCTFEDQETMVDLHKAINMYCQEKASPYKPIKGELVFAIFDSGDSMDWYRAEVLEIIGDRFKVRYVDYGNTSEVRCDQISKIDKTLATPPSQAVSCRLYQVDLKVFSPEKLQPLINLVRENKPVQVQAVELKGRCYDVLLFTSEGVIVNQQLLAEVAPQQTQSIILTSSISRKYLPANVEMDAVITEVMEDCLFFLQANIDETKKSLDKILEQSHQYCSSINTPYKPVKGELVCVQFSSDKVWYRANVEDTNDGKYLVHYIDFGNRELTTELSIRIIDPSLAVDPGHCVKCCLHDVPKTEEVKNTLNSLMGVIINIKVIKVENDLYHLIIVSNGININDQLKRSRKTPGAGRPKVSDQLQKSTSPKDKTDEAIQAQPMPISGGSNYLSLRDISKTEPSGKNRFLITYVVDPTEFYCQMADPNEIQKLATLMQGMMCRCEIEDPDPGFRPQIGDLVCAFYPSDGNWYRGNVVEAYQNNTYLVHYLDFGNSELLEAKQIRSMLPEYIEMPLLAFKCSLPDLVPVGPSWDTAAKEKLKIFQAVSLDAEIVRREGETYIVNLAHTEEESKQIIDVSKQLITDGHARISSGNAADEANLIQQQIAALQAQLASMGKK</sequence>
<feature type="domain" description="Tudor" evidence="8">
    <location>
        <begin position="1634"/>
        <end position="1694"/>
    </location>
</feature>
<dbReference type="Gene3D" id="2.40.50.90">
    <property type="match status" value="6"/>
</dbReference>
<evidence type="ECO:0000259" key="8">
    <source>
        <dbReference type="PROSITE" id="PS50304"/>
    </source>
</evidence>
<evidence type="ECO:0000313" key="11">
    <source>
        <dbReference type="Proteomes" id="UP000507470"/>
    </source>
</evidence>
<dbReference type="SUPFAM" id="SSF63748">
    <property type="entry name" value="Tudor/PWWP/MBT"/>
    <property type="match status" value="8"/>
</dbReference>
<dbReference type="OrthoDB" id="439808at2759"/>